<proteinExistence type="predicted"/>
<dbReference type="Proteomes" id="UP001195483">
    <property type="component" value="Unassembled WGS sequence"/>
</dbReference>
<protein>
    <submittedName>
        <fullName evidence="1">Uncharacterized protein</fullName>
    </submittedName>
</protein>
<dbReference type="EMBL" id="JAEAOA010002306">
    <property type="protein sequence ID" value="KAK3583641.1"/>
    <property type="molecule type" value="Genomic_DNA"/>
</dbReference>
<feature type="non-terminal residue" evidence="1">
    <location>
        <position position="78"/>
    </location>
</feature>
<keyword evidence="2" id="KW-1185">Reference proteome</keyword>
<reference evidence="1" key="3">
    <citation type="submission" date="2023-05" db="EMBL/GenBank/DDBJ databases">
        <authorList>
            <person name="Smith C.H."/>
        </authorList>
    </citation>
    <scope>NUCLEOTIDE SEQUENCE</scope>
    <source>
        <strain evidence="1">CHS0354</strain>
        <tissue evidence="1">Mantle</tissue>
    </source>
</reference>
<comment type="caution">
    <text evidence="1">The sequence shown here is derived from an EMBL/GenBank/DDBJ whole genome shotgun (WGS) entry which is preliminary data.</text>
</comment>
<name>A0AAE0S1H3_9BIVA</name>
<reference evidence="1" key="1">
    <citation type="journal article" date="2021" name="Genome Biol. Evol.">
        <title>A High-Quality Reference Genome for a Parasitic Bivalve with Doubly Uniparental Inheritance (Bivalvia: Unionida).</title>
        <authorList>
            <person name="Smith C.H."/>
        </authorList>
    </citation>
    <scope>NUCLEOTIDE SEQUENCE</scope>
    <source>
        <strain evidence="1">CHS0354</strain>
    </source>
</reference>
<reference evidence="1" key="2">
    <citation type="journal article" date="2021" name="Genome Biol. Evol.">
        <title>Developing a high-quality reference genome for a parasitic bivalve with doubly uniparental inheritance (Bivalvia: Unionida).</title>
        <authorList>
            <person name="Smith C.H."/>
        </authorList>
    </citation>
    <scope>NUCLEOTIDE SEQUENCE</scope>
    <source>
        <strain evidence="1">CHS0354</strain>
        <tissue evidence="1">Mantle</tissue>
    </source>
</reference>
<evidence type="ECO:0000313" key="2">
    <source>
        <dbReference type="Proteomes" id="UP001195483"/>
    </source>
</evidence>
<dbReference type="AlphaFoldDB" id="A0AAE0S1H3"/>
<organism evidence="1 2">
    <name type="scientific">Potamilus streckersoni</name>
    <dbReference type="NCBI Taxonomy" id="2493646"/>
    <lineage>
        <taxon>Eukaryota</taxon>
        <taxon>Metazoa</taxon>
        <taxon>Spiralia</taxon>
        <taxon>Lophotrochozoa</taxon>
        <taxon>Mollusca</taxon>
        <taxon>Bivalvia</taxon>
        <taxon>Autobranchia</taxon>
        <taxon>Heteroconchia</taxon>
        <taxon>Palaeoheterodonta</taxon>
        <taxon>Unionida</taxon>
        <taxon>Unionoidea</taxon>
        <taxon>Unionidae</taxon>
        <taxon>Ambleminae</taxon>
        <taxon>Lampsilini</taxon>
        <taxon>Potamilus</taxon>
    </lineage>
</organism>
<gene>
    <name evidence="1" type="ORF">CHS0354_039469</name>
</gene>
<evidence type="ECO:0000313" key="1">
    <source>
        <dbReference type="EMBL" id="KAK3583641.1"/>
    </source>
</evidence>
<accession>A0AAE0S1H3</accession>
<sequence length="78" mass="9269">MCSRQDILYSLARQIMHQRYTQKRPWFDIDPCLDSTDADEYPSTSLHEDNKNMRPIESLVICENYFSTKPIEIKELSI</sequence>